<dbReference type="InterPro" id="IPR050534">
    <property type="entry name" value="Coronavir_polyprotein_1ab"/>
</dbReference>
<evidence type="ECO:0000256" key="1">
    <source>
        <dbReference type="ARBA" id="ARBA00022741"/>
    </source>
</evidence>
<evidence type="ECO:0000256" key="2">
    <source>
        <dbReference type="ARBA" id="ARBA00022801"/>
    </source>
</evidence>
<keyword evidence="7" id="KW-1185">Reference proteome</keyword>
<dbReference type="InterPro" id="IPR041679">
    <property type="entry name" value="DNA2/NAM7-like_C"/>
</dbReference>
<gene>
    <name evidence="6" type="ORF">SAMN04490247_1187</name>
</gene>
<dbReference type="CDD" id="cd18808">
    <property type="entry name" value="SF1_C_Upf1"/>
    <property type="match status" value="1"/>
</dbReference>
<dbReference type="GO" id="GO:0043139">
    <property type="term" value="F:5'-3' DNA helicase activity"/>
    <property type="evidence" value="ECO:0007669"/>
    <property type="project" value="TreeGrafter"/>
</dbReference>
<dbReference type="PANTHER" id="PTHR43788">
    <property type="entry name" value="DNA2/NAM7 HELICASE FAMILY MEMBER"/>
    <property type="match status" value="1"/>
</dbReference>
<reference evidence="7" key="1">
    <citation type="submission" date="2016-10" db="EMBL/GenBank/DDBJ databases">
        <authorList>
            <person name="Varghese N."/>
            <person name="Submissions S."/>
        </authorList>
    </citation>
    <scope>NUCLEOTIDE SEQUENCE [LARGE SCALE GENOMIC DNA]</scope>
    <source>
        <strain evidence="7">DSM 4771</strain>
    </source>
</reference>
<dbReference type="GO" id="GO:0016787">
    <property type="term" value="F:hydrolase activity"/>
    <property type="evidence" value="ECO:0007669"/>
    <property type="project" value="UniProtKB-KW"/>
</dbReference>
<dbReference type="InterPro" id="IPR047187">
    <property type="entry name" value="SF1_C_Upf1"/>
</dbReference>
<dbReference type="EMBL" id="FNEV01000003">
    <property type="protein sequence ID" value="SDJ22663.1"/>
    <property type="molecule type" value="Genomic_DNA"/>
</dbReference>
<organism evidence="6 7">
    <name type="scientific">Salimicrobium halophilum</name>
    <dbReference type="NCBI Taxonomy" id="86666"/>
    <lineage>
        <taxon>Bacteria</taxon>
        <taxon>Bacillati</taxon>
        <taxon>Bacillota</taxon>
        <taxon>Bacilli</taxon>
        <taxon>Bacillales</taxon>
        <taxon>Bacillaceae</taxon>
        <taxon>Salimicrobium</taxon>
    </lineage>
</organism>
<keyword evidence="1" id="KW-0547">Nucleotide-binding</keyword>
<evidence type="ECO:0000313" key="6">
    <source>
        <dbReference type="EMBL" id="SDJ22663.1"/>
    </source>
</evidence>
<keyword evidence="2" id="KW-0378">Hydrolase</keyword>
<evidence type="ECO:0000259" key="5">
    <source>
        <dbReference type="Pfam" id="PF13087"/>
    </source>
</evidence>
<evidence type="ECO:0000256" key="3">
    <source>
        <dbReference type="ARBA" id="ARBA00022806"/>
    </source>
</evidence>
<evidence type="ECO:0000256" key="4">
    <source>
        <dbReference type="ARBA" id="ARBA00022840"/>
    </source>
</evidence>
<proteinExistence type="predicted"/>
<dbReference type="STRING" id="86666.SAMN04490247_1187"/>
<dbReference type="SUPFAM" id="SSF52540">
    <property type="entry name" value="P-loop containing nucleoside triphosphate hydrolases"/>
    <property type="match status" value="1"/>
</dbReference>
<dbReference type="RefSeq" id="WP_176757436.1">
    <property type="nucleotide sequence ID" value="NZ_FNEV01000003.1"/>
</dbReference>
<feature type="domain" description="DNA2/NAM7 helicase-like C-terminal" evidence="5">
    <location>
        <begin position="599"/>
        <end position="777"/>
    </location>
</feature>
<sequence length="798" mass="90911">MDFTNYFRNSLIDAERFATRYSDIKDRAVPLSLDELREGKVTEQTAKQLFNEEHSSLEILINPLLLYKESTGTIAPLWIPAKLLSSGRLAPHPRDIPWMSMYYLSPSRTGERSIGHMEDYERFFQNHGFTFHNWPEVFTFASELFSYVTGYKLDTFTHESYKLLGKASVSIKSDSLGDKAPLIHILDDLKKKDQHNLPSLYRSFISLEEQEKEKIDIMDTYTSSNSRHLGHIPGNDALSDSQRQGLDLFLSENERNFFAMNGPPGTGKSMLLTCVFASRLVESTIEEKQAPPLLVATAHDQFTAMDLAGDYLSIDEQLHKRWLPNVNSYSLYASREPISSEWEVSRYHLDGPSSFREHMEDTEYVNQATQAYLKEAGSYFKNQWEDIREVTDLLHGELMNTVSDLKGAFRILEDGSEREVEKWLKNHGYEGSTKEDMASCLDLDYRTKAFSLAARYWEGRFLLEHEPDPQAPFLLRFQSFRKIAPLLVIPIADLPLFLTEEETEAPAYEAIDLLMIEESGQLLPEMAAAAVSLTKNILAIGDVHQVKPLFNITKTFDFANILNNGWTDKEHLEPELINSGLAASSGSMLRVCQRLSRFHMHPEVSGVFLTEHRRSVPEVINYCNELMYHNWLKPIRPPIEQYPFPHLGIEHVNGEVTRHKTGLSNKVEVKRMIEWIEAQKDTLQSFYESDDLSTLIAIVTPFAEQKEEIENQLEASGLYGFTVGTIHMMQGASSPVVLFSSVYQKDTSSHMNFDEDSTLLNVAVSRAKDAFLVFGNEEIFSKGGDTPSSLLSKHLQTI</sequence>
<keyword evidence="4" id="KW-0067">ATP-binding</keyword>
<protein>
    <submittedName>
        <fullName evidence="6">AAA domain-containing protein</fullName>
    </submittedName>
</protein>
<evidence type="ECO:0000313" key="7">
    <source>
        <dbReference type="Proteomes" id="UP000199225"/>
    </source>
</evidence>
<dbReference type="InterPro" id="IPR027417">
    <property type="entry name" value="P-loop_NTPase"/>
</dbReference>
<dbReference type="AlphaFoldDB" id="A0A1G8S0D6"/>
<keyword evidence="3" id="KW-0347">Helicase</keyword>
<dbReference type="PANTHER" id="PTHR43788:SF8">
    <property type="entry name" value="DNA-BINDING PROTEIN SMUBP-2"/>
    <property type="match status" value="1"/>
</dbReference>
<dbReference type="Proteomes" id="UP000199225">
    <property type="component" value="Unassembled WGS sequence"/>
</dbReference>
<dbReference type="Pfam" id="PF13087">
    <property type="entry name" value="AAA_12"/>
    <property type="match status" value="1"/>
</dbReference>
<name>A0A1G8S0D6_9BACI</name>
<dbReference type="GO" id="GO:0005524">
    <property type="term" value="F:ATP binding"/>
    <property type="evidence" value="ECO:0007669"/>
    <property type="project" value="UniProtKB-KW"/>
</dbReference>
<dbReference type="Gene3D" id="3.40.50.300">
    <property type="entry name" value="P-loop containing nucleotide triphosphate hydrolases"/>
    <property type="match status" value="2"/>
</dbReference>
<accession>A0A1G8S0D6</accession>